<comment type="caution">
    <text evidence="2">The sequence shown here is derived from an EMBL/GenBank/DDBJ whole genome shotgun (WGS) entry which is preliminary data.</text>
</comment>
<dbReference type="InterPro" id="IPR021027">
    <property type="entry name" value="Transposase_put_HTH"/>
</dbReference>
<dbReference type="EMBL" id="CAJVPQ010005695">
    <property type="protein sequence ID" value="CAG8674030.1"/>
    <property type="molecule type" value="Genomic_DNA"/>
</dbReference>
<dbReference type="Proteomes" id="UP000789570">
    <property type="component" value="Unassembled WGS sequence"/>
</dbReference>
<evidence type="ECO:0000313" key="2">
    <source>
        <dbReference type="EMBL" id="CAG8674030.1"/>
    </source>
</evidence>
<evidence type="ECO:0000313" key="3">
    <source>
        <dbReference type="Proteomes" id="UP000789570"/>
    </source>
</evidence>
<organism evidence="2 3">
    <name type="scientific">Funneliformis caledonium</name>
    <dbReference type="NCBI Taxonomy" id="1117310"/>
    <lineage>
        <taxon>Eukaryota</taxon>
        <taxon>Fungi</taxon>
        <taxon>Fungi incertae sedis</taxon>
        <taxon>Mucoromycota</taxon>
        <taxon>Glomeromycotina</taxon>
        <taxon>Glomeromycetes</taxon>
        <taxon>Glomerales</taxon>
        <taxon>Glomeraceae</taxon>
        <taxon>Funneliformis</taxon>
    </lineage>
</organism>
<reference evidence="2" key="1">
    <citation type="submission" date="2021-06" db="EMBL/GenBank/DDBJ databases">
        <authorList>
            <person name="Kallberg Y."/>
            <person name="Tangrot J."/>
            <person name="Rosling A."/>
        </authorList>
    </citation>
    <scope>NUCLEOTIDE SEQUENCE</scope>
    <source>
        <strain evidence="2">UK204</strain>
    </source>
</reference>
<dbReference type="AlphaFoldDB" id="A0A9N9EEF7"/>
<sequence length="159" mass="18485">MSLVLSSDINVEDTESGGLAEDLLLIVTIFTSIHNGFRSAKNRTRKIRIYPTPEEREKLRKRMGTVRWTYNIVLEMVQDDGITDMSVIRKRYLNNKCFTEEFLWVKETPREVRSDWNRNRGEYAFLKSIITSERPPEINNTGFVPDGQLIEWGNGDIGK</sequence>
<protein>
    <submittedName>
        <fullName evidence="2">16706_t:CDS:1</fullName>
    </submittedName>
</protein>
<accession>A0A9N9EEF7</accession>
<feature type="domain" description="Transposase putative helix-turn-helix" evidence="1">
    <location>
        <begin position="42"/>
        <end position="79"/>
    </location>
</feature>
<dbReference type="OrthoDB" id="2438897at2759"/>
<name>A0A9N9EEF7_9GLOM</name>
<evidence type="ECO:0000259" key="1">
    <source>
        <dbReference type="Pfam" id="PF12323"/>
    </source>
</evidence>
<proteinExistence type="predicted"/>
<keyword evidence="3" id="KW-1185">Reference proteome</keyword>
<dbReference type="Pfam" id="PF12323">
    <property type="entry name" value="HTH_OrfB_IS605"/>
    <property type="match status" value="1"/>
</dbReference>
<gene>
    <name evidence="2" type="ORF">FCALED_LOCUS12160</name>
</gene>
<feature type="non-terminal residue" evidence="2">
    <location>
        <position position="159"/>
    </location>
</feature>